<sequence length="400" mass="43693">MADRVPGPNRTLLVAGKEFADHLASRRFTLVLLLFLILCSVSLYEGVEKYSEKLAAYSDGTVPVPKFLGYPGWMPEKPSLLVVFLNLSSQVLSYGPLLAIATGFDLITRERWSGSLKTLLSRPVFRDEIITGKALGGFAALTLAMSIAVLIALALLLLFAIVPSPAELGAILVFWIVSLVYLFTFFSVALLASAVVAESGSALVWSLVAIFVFSSVVPMAGGILTDAVAGTPPDVVDLMSDPHPTEEEWLQYREEEQVYLEQKERVGATIRLLSPQRNYQELSIAITNPRFSMWINPDPFALRTPPRGRTAPRPSRPDCSHLAADRRDACVTGGLLRSGIHPFHTDGHPVTAGRSARPECTHPACRRHPGRVTEYLQNGPYSLFGAFECPDVSMIGTEKV</sequence>
<dbReference type="GeneID" id="76730165"/>
<protein>
    <submittedName>
        <fullName evidence="2">ABC transporter permease</fullName>
    </submittedName>
</protein>
<proteinExistence type="predicted"/>
<feature type="transmembrane region" description="Helical" evidence="1">
    <location>
        <begin position="135"/>
        <end position="162"/>
    </location>
</feature>
<dbReference type="GO" id="GO:0005886">
    <property type="term" value="C:plasma membrane"/>
    <property type="evidence" value="ECO:0007669"/>
    <property type="project" value="UniProtKB-SubCell"/>
</dbReference>
<evidence type="ECO:0000313" key="3">
    <source>
        <dbReference type="Proteomes" id="UP001156196"/>
    </source>
</evidence>
<dbReference type="Pfam" id="PF12679">
    <property type="entry name" value="ABC2_membrane_2"/>
    <property type="match status" value="1"/>
</dbReference>
<keyword evidence="1" id="KW-0472">Membrane</keyword>
<organism evidence="2 3">
    <name type="scientific">Methanoculleus submarinus</name>
    <dbReference type="NCBI Taxonomy" id="204050"/>
    <lineage>
        <taxon>Archaea</taxon>
        <taxon>Methanobacteriati</taxon>
        <taxon>Methanobacteriota</taxon>
        <taxon>Stenosarchaea group</taxon>
        <taxon>Methanomicrobia</taxon>
        <taxon>Methanomicrobiales</taxon>
        <taxon>Methanomicrobiaceae</taxon>
        <taxon>Methanoculleus</taxon>
    </lineage>
</organism>
<name>A0AAX3EBB4_9EURY</name>
<dbReference type="Proteomes" id="UP001156196">
    <property type="component" value="Chromosome"/>
</dbReference>
<dbReference type="GO" id="GO:0140359">
    <property type="term" value="F:ABC-type transporter activity"/>
    <property type="evidence" value="ECO:0007669"/>
    <property type="project" value="InterPro"/>
</dbReference>
<dbReference type="RefSeq" id="WP_011844919.1">
    <property type="nucleotide sequence ID" value="NZ_CP109831.1"/>
</dbReference>
<keyword evidence="1" id="KW-1133">Transmembrane helix</keyword>
<dbReference type="EMBL" id="CP109831">
    <property type="protein sequence ID" value="UYU19392.1"/>
    <property type="molecule type" value="Genomic_DNA"/>
</dbReference>
<evidence type="ECO:0000313" key="2">
    <source>
        <dbReference type="EMBL" id="UYU19392.1"/>
    </source>
</evidence>
<gene>
    <name evidence="2" type="ORF">OH143_04695</name>
</gene>
<dbReference type="PANTHER" id="PTHR43471:SF13">
    <property type="entry name" value="ABC-2 TYPE TRANSPORT SYSTEM PERMEASE PROTEIN"/>
    <property type="match status" value="1"/>
</dbReference>
<feature type="transmembrane region" description="Helical" evidence="1">
    <location>
        <begin position="80"/>
        <end position="107"/>
    </location>
</feature>
<evidence type="ECO:0000256" key="1">
    <source>
        <dbReference type="SAM" id="Phobius"/>
    </source>
</evidence>
<feature type="transmembrane region" description="Helical" evidence="1">
    <location>
        <begin position="27"/>
        <end position="44"/>
    </location>
</feature>
<reference evidence="2" key="1">
    <citation type="submission" date="2022-10" db="EMBL/GenBank/DDBJ databases">
        <title>Complete genome of Methanoculleus submarinus DSM 15122.</title>
        <authorList>
            <person name="Chen S.-C."/>
            <person name="Lai S.-J."/>
            <person name="You Y.-T."/>
        </authorList>
    </citation>
    <scope>NUCLEOTIDE SEQUENCE</scope>
    <source>
        <strain evidence="2">DSM 15122</strain>
    </source>
</reference>
<feature type="transmembrane region" description="Helical" evidence="1">
    <location>
        <begin position="168"/>
        <end position="191"/>
    </location>
</feature>
<keyword evidence="3" id="KW-1185">Reference proteome</keyword>
<dbReference type="GeneID" id="4846996"/>
<dbReference type="AlphaFoldDB" id="A0AAX3EBB4"/>
<dbReference type="PANTHER" id="PTHR43471">
    <property type="entry name" value="ABC TRANSPORTER PERMEASE"/>
    <property type="match status" value="1"/>
</dbReference>
<keyword evidence="1" id="KW-0812">Transmembrane</keyword>
<feature type="transmembrane region" description="Helical" evidence="1">
    <location>
        <begin position="203"/>
        <end position="224"/>
    </location>
</feature>
<dbReference type="KEGG" id="msum:OH143_04695"/>
<accession>A0AAX3EBB4</accession>